<dbReference type="Pfam" id="PF00239">
    <property type="entry name" value="Resolvase"/>
    <property type="match status" value="1"/>
</dbReference>
<gene>
    <name evidence="4" type="ORF">HLUCCA11_24510</name>
</gene>
<dbReference type="SUPFAM" id="SSF53041">
    <property type="entry name" value="Resolvase-like"/>
    <property type="match status" value="1"/>
</dbReference>
<dbReference type="InterPro" id="IPR011109">
    <property type="entry name" value="DNA_bind_recombinase_dom"/>
</dbReference>
<feature type="domain" description="Resolvase/invertase-type recombinase catalytic" evidence="2">
    <location>
        <begin position="19"/>
        <end position="170"/>
    </location>
</feature>
<dbReference type="PANTHER" id="PTHR30461:SF23">
    <property type="entry name" value="DNA RECOMBINASE-RELATED"/>
    <property type="match status" value="1"/>
</dbReference>
<keyword evidence="1" id="KW-0175">Coiled coil</keyword>
<protein>
    <submittedName>
        <fullName evidence="4">Site-specific DNA recombinase</fullName>
    </submittedName>
</protein>
<dbReference type="PROSITE" id="PS51737">
    <property type="entry name" value="RECOMBINASE_DNA_BIND"/>
    <property type="match status" value="1"/>
</dbReference>
<dbReference type="InterPro" id="IPR036162">
    <property type="entry name" value="Resolvase-like_N_sf"/>
</dbReference>
<dbReference type="SMART" id="SM00857">
    <property type="entry name" value="Resolvase"/>
    <property type="match status" value="1"/>
</dbReference>
<dbReference type="Proteomes" id="UP000050465">
    <property type="component" value="Unassembled WGS sequence"/>
</dbReference>
<dbReference type="EMBL" id="LJZR01000133">
    <property type="protein sequence ID" value="KPQ30962.1"/>
    <property type="molecule type" value="Genomic_DNA"/>
</dbReference>
<dbReference type="PROSITE" id="PS51736">
    <property type="entry name" value="RECOMBINASES_3"/>
    <property type="match status" value="1"/>
</dbReference>
<dbReference type="GO" id="GO:0003677">
    <property type="term" value="F:DNA binding"/>
    <property type="evidence" value="ECO:0007669"/>
    <property type="project" value="InterPro"/>
</dbReference>
<evidence type="ECO:0000259" key="3">
    <source>
        <dbReference type="PROSITE" id="PS51737"/>
    </source>
</evidence>
<dbReference type="InterPro" id="IPR050639">
    <property type="entry name" value="SSR_resolvase"/>
</dbReference>
<reference evidence="4 5" key="1">
    <citation type="submission" date="2015-09" db="EMBL/GenBank/DDBJ databases">
        <title>Identification and resolution of microdiversity through metagenomic sequencing of parallel consortia.</title>
        <authorList>
            <person name="Nelson W.C."/>
            <person name="Romine M.F."/>
            <person name="Lindemann S.R."/>
        </authorList>
    </citation>
    <scope>NUCLEOTIDE SEQUENCE [LARGE SCALE GENOMIC DNA]</scope>
    <source>
        <strain evidence="4">Ana</strain>
    </source>
</reference>
<dbReference type="PANTHER" id="PTHR30461">
    <property type="entry name" value="DNA-INVERTASE FROM LAMBDOID PROPHAGE"/>
    <property type="match status" value="1"/>
</dbReference>
<dbReference type="Gene3D" id="3.40.50.1390">
    <property type="entry name" value="Resolvase, N-terminal catalytic domain"/>
    <property type="match status" value="1"/>
</dbReference>
<dbReference type="Pfam" id="PF07508">
    <property type="entry name" value="Recombinase"/>
    <property type="match status" value="1"/>
</dbReference>
<dbReference type="InterPro" id="IPR025827">
    <property type="entry name" value="Zn_ribbon_recom_dom"/>
</dbReference>
<dbReference type="Pfam" id="PF13408">
    <property type="entry name" value="Zn_ribbon_recom"/>
    <property type="match status" value="1"/>
</dbReference>
<evidence type="ECO:0000313" key="4">
    <source>
        <dbReference type="EMBL" id="KPQ30962.1"/>
    </source>
</evidence>
<comment type="caution">
    <text evidence="4">The sequence shown here is derived from an EMBL/GenBank/DDBJ whole genome shotgun (WGS) entry which is preliminary data.</text>
</comment>
<dbReference type="InterPro" id="IPR006119">
    <property type="entry name" value="Resolv_N"/>
</dbReference>
<dbReference type="AlphaFoldDB" id="A0A0N8KLH6"/>
<evidence type="ECO:0000256" key="1">
    <source>
        <dbReference type="SAM" id="Coils"/>
    </source>
</evidence>
<dbReference type="Gene3D" id="3.90.1750.20">
    <property type="entry name" value="Putative Large Serine Recombinase, Chain B, Domain 2"/>
    <property type="match status" value="1"/>
</dbReference>
<organism evidence="4 5">
    <name type="scientific">Phormidesmis priestleyi Ana</name>
    <dbReference type="NCBI Taxonomy" id="1666911"/>
    <lineage>
        <taxon>Bacteria</taxon>
        <taxon>Bacillati</taxon>
        <taxon>Cyanobacteriota</taxon>
        <taxon>Cyanophyceae</taxon>
        <taxon>Leptolyngbyales</taxon>
        <taxon>Leptolyngbyaceae</taxon>
        <taxon>Phormidesmis</taxon>
    </lineage>
</organism>
<dbReference type="CDD" id="cd00338">
    <property type="entry name" value="Ser_Recombinase"/>
    <property type="match status" value="1"/>
</dbReference>
<feature type="coiled-coil region" evidence="1">
    <location>
        <begin position="403"/>
        <end position="430"/>
    </location>
</feature>
<dbReference type="GO" id="GO:0000150">
    <property type="term" value="F:DNA strand exchange activity"/>
    <property type="evidence" value="ECO:0007669"/>
    <property type="project" value="InterPro"/>
</dbReference>
<evidence type="ECO:0000313" key="5">
    <source>
        <dbReference type="Proteomes" id="UP000050465"/>
    </source>
</evidence>
<dbReference type="PATRIC" id="fig|1666911.3.peg.2787"/>
<proteinExistence type="predicted"/>
<accession>A0A0N8KLH6</accession>
<feature type="domain" description="Recombinase" evidence="3">
    <location>
        <begin position="177"/>
        <end position="322"/>
    </location>
</feature>
<evidence type="ECO:0000259" key="2">
    <source>
        <dbReference type="PROSITE" id="PS51736"/>
    </source>
</evidence>
<dbReference type="InterPro" id="IPR038109">
    <property type="entry name" value="DNA_bind_recomb_sf"/>
</dbReference>
<sequence>MDLYRAESSKITTAHQQRQAYVYVRQSTVFQTVHHRESTERQYNLKHRAEALGWSAETIVVIDEDQGQSAVSAQHRHGFQRLVSAVAAGEVGLVLMLEASRLSRCGSDWHRLIELCSLSQTLIADEQCVYDPRQPNDRLLLGVKGTLSEAELMTLRTRLFEGRWNKARKGQLGRPLPVGYVYDAEGGWVKDPDRQVQDRLTYLFDLFRRLGVARQVLVSLKAEQLKLPVRVWGGPGHGQLQWKEPTYSMVVRRLHNPAYAGAYVYGEWEYDGSQRSPKTGKARARVRALTDWPVCIQAHHEGYISWEAYLANQQQLKQNNFLSTTQGAVREGAALLQGLVWCGYCGAKMGVNSYSVREHRRPSYICCHAYSEGAAHTCQSMTSKPVDELVVSLFLAALEPAQIKISLQAVEQLQQDHQALQHQWEQQLEQARYEAQYAQRQYDAVDPNNRLVASELERRWNDKLVALQTLENAYAAAQKQSRFTIDNQEKQAVEKLSQDLPAVWQAETTTDIERKQLLRYAIKEVQLDGVTTPGKITIRVTWHSGAVTEREIDRTKVGIWAPRTEQNVIERIRDLASTHTVDEIVECLNQVGLRSAHGRTFRDYHVLYIARRNQITVTNSTNRLPATLSYR</sequence>
<dbReference type="STRING" id="1666911.HLUCCA11_24510"/>
<name>A0A0N8KLH6_9CYAN</name>